<evidence type="ECO:0000256" key="3">
    <source>
        <dbReference type="ARBA" id="ARBA00022989"/>
    </source>
</evidence>
<dbReference type="EMBL" id="CP090167">
    <property type="protein sequence ID" value="UJO18309.1"/>
    <property type="molecule type" value="Genomic_DNA"/>
</dbReference>
<comment type="subcellular location">
    <subcellularLocation>
        <location evidence="1">Membrane</location>
        <topology evidence="1">Multi-pass membrane protein</topology>
    </subcellularLocation>
</comment>
<dbReference type="GeneID" id="71986028"/>
<evidence type="ECO:0000256" key="7">
    <source>
        <dbReference type="SAM" id="Phobius"/>
    </source>
</evidence>
<organism evidence="9 10">
    <name type="scientific">Passalora fulva</name>
    <name type="common">Tomato leaf mold</name>
    <name type="synonym">Cladosporium fulvum</name>
    <dbReference type="NCBI Taxonomy" id="5499"/>
    <lineage>
        <taxon>Eukaryota</taxon>
        <taxon>Fungi</taxon>
        <taxon>Dikarya</taxon>
        <taxon>Ascomycota</taxon>
        <taxon>Pezizomycotina</taxon>
        <taxon>Dothideomycetes</taxon>
        <taxon>Dothideomycetidae</taxon>
        <taxon>Mycosphaerellales</taxon>
        <taxon>Mycosphaerellaceae</taxon>
        <taxon>Fulvia</taxon>
    </lineage>
</organism>
<name>A0A9Q8LJI4_PASFU</name>
<feature type="transmembrane region" description="Helical" evidence="7">
    <location>
        <begin position="139"/>
        <end position="164"/>
    </location>
</feature>
<feature type="transmembrane region" description="Helical" evidence="7">
    <location>
        <begin position="66"/>
        <end position="87"/>
    </location>
</feature>
<dbReference type="InterPro" id="IPR049326">
    <property type="entry name" value="Rhodopsin_dom_fungi"/>
</dbReference>
<feature type="transmembrane region" description="Helical" evidence="7">
    <location>
        <begin position="217"/>
        <end position="243"/>
    </location>
</feature>
<evidence type="ECO:0000256" key="1">
    <source>
        <dbReference type="ARBA" id="ARBA00004141"/>
    </source>
</evidence>
<dbReference type="PANTHER" id="PTHR33048">
    <property type="entry name" value="PTH11-LIKE INTEGRAL MEMBRANE PROTEIN (AFU_ORTHOLOGUE AFUA_5G11245)"/>
    <property type="match status" value="1"/>
</dbReference>
<sequence length="447" mass="49227">MVKTATGLGVGIFQLHLAMSIILQPSDINLPSCFWEDLAQNMSTAPLDASAVRPAGQHIPNRTPSLVIVSTIFLLITTAFFATRLIWRFKHKQRGWDDLMAALAYINLVIMTAFAYASAHNGFGKHRVDILPTFTVAMFWFYMYQICYKTIGGLTKLCFCMLYLRLFDAKKAFCQAVAINAGIIAAGTLAFTFGTIFQCLPIHRNWDRRVEGYCLDFAAFWYSHAVFNTAMDIVVFALPIPQINTLQMKQRTKTGLIAVFALGAFTIAASIVRMVLLKGSANSTDTTYGSTPALIWTEIEANTSVICCCLPALRVFFVQVWRSVRGKTGPETPSASDALSEGRQLGVPADPLAMPDKQATMFSQVRYSPPATSVDSFERDGGVEPGHYSVLDRLGLGKRSGSSESDGEGNGSPSLELGSIKKSTDFKHHSMVNPRDDKKGNWTFMRC</sequence>
<accession>A0A9Q8LJI4</accession>
<dbReference type="RefSeq" id="XP_047762675.1">
    <property type="nucleotide sequence ID" value="XM_047905298.1"/>
</dbReference>
<gene>
    <name evidence="9" type="ORF">CLAFUR5_06150</name>
</gene>
<proteinExistence type="inferred from homology"/>
<dbReference type="PANTHER" id="PTHR33048:SF47">
    <property type="entry name" value="INTEGRAL MEMBRANE PROTEIN-RELATED"/>
    <property type="match status" value="1"/>
</dbReference>
<feature type="domain" description="Rhodopsin" evidence="8">
    <location>
        <begin position="84"/>
        <end position="317"/>
    </location>
</feature>
<evidence type="ECO:0000256" key="6">
    <source>
        <dbReference type="SAM" id="MobiDB-lite"/>
    </source>
</evidence>
<keyword evidence="10" id="KW-1185">Reference proteome</keyword>
<reference evidence="9" key="1">
    <citation type="submission" date="2021-12" db="EMBL/GenBank/DDBJ databases">
        <authorList>
            <person name="Zaccaron A."/>
            <person name="Stergiopoulos I."/>
        </authorList>
    </citation>
    <scope>NUCLEOTIDE SEQUENCE</scope>
    <source>
        <strain evidence="9">Race5_Kim</strain>
    </source>
</reference>
<feature type="region of interest" description="Disordered" evidence="6">
    <location>
        <begin position="326"/>
        <end position="353"/>
    </location>
</feature>
<keyword evidence="4 7" id="KW-0472">Membrane</keyword>
<dbReference type="OrthoDB" id="5413793at2759"/>
<reference evidence="9" key="2">
    <citation type="journal article" date="2022" name="Microb. Genom.">
        <title>A chromosome-scale genome assembly of the tomato pathogen Cladosporium fulvum reveals a compartmentalized genome architecture and the presence of a dispensable chromosome.</title>
        <authorList>
            <person name="Zaccaron A.Z."/>
            <person name="Chen L.H."/>
            <person name="Samaras A."/>
            <person name="Stergiopoulos I."/>
        </authorList>
    </citation>
    <scope>NUCLEOTIDE SEQUENCE</scope>
    <source>
        <strain evidence="9">Race5_Kim</strain>
    </source>
</reference>
<feature type="region of interest" description="Disordered" evidence="6">
    <location>
        <begin position="393"/>
        <end position="447"/>
    </location>
</feature>
<feature type="transmembrane region" description="Helical" evidence="7">
    <location>
        <begin position="255"/>
        <end position="276"/>
    </location>
</feature>
<dbReference type="AlphaFoldDB" id="A0A9Q8LJI4"/>
<comment type="similarity">
    <text evidence="5">Belongs to the SAT4 family.</text>
</comment>
<keyword evidence="2 7" id="KW-0812">Transmembrane</keyword>
<feature type="compositionally biased region" description="Basic and acidic residues" evidence="6">
    <location>
        <begin position="422"/>
        <end position="440"/>
    </location>
</feature>
<evidence type="ECO:0000313" key="9">
    <source>
        <dbReference type="EMBL" id="UJO18309.1"/>
    </source>
</evidence>
<evidence type="ECO:0000256" key="4">
    <source>
        <dbReference type="ARBA" id="ARBA00023136"/>
    </source>
</evidence>
<keyword evidence="3 7" id="KW-1133">Transmembrane helix</keyword>
<evidence type="ECO:0000259" key="8">
    <source>
        <dbReference type="Pfam" id="PF20684"/>
    </source>
</evidence>
<evidence type="ECO:0000256" key="2">
    <source>
        <dbReference type="ARBA" id="ARBA00022692"/>
    </source>
</evidence>
<evidence type="ECO:0000256" key="5">
    <source>
        <dbReference type="ARBA" id="ARBA00038359"/>
    </source>
</evidence>
<dbReference type="Pfam" id="PF20684">
    <property type="entry name" value="Fung_rhodopsin"/>
    <property type="match status" value="1"/>
</dbReference>
<feature type="transmembrane region" description="Helical" evidence="7">
    <location>
        <begin position="99"/>
        <end position="119"/>
    </location>
</feature>
<dbReference type="InterPro" id="IPR052337">
    <property type="entry name" value="SAT4-like"/>
</dbReference>
<protein>
    <submittedName>
        <fullName evidence="9">Satratoxin biosynthesis SC1 cluster protein 4</fullName>
    </submittedName>
</protein>
<dbReference type="GO" id="GO:0016020">
    <property type="term" value="C:membrane"/>
    <property type="evidence" value="ECO:0007669"/>
    <property type="project" value="UniProtKB-SubCell"/>
</dbReference>
<dbReference type="KEGG" id="ffu:CLAFUR5_06150"/>
<evidence type="ECO:0000313" key="10">
    <source>
        <dbReference type="Proteomes" id="UP000756132"/>
    </source>
</evidence>
<feature type="transmembrane region" description="Helical" evidence="7">
    <location>
        <begin position="176"/>
        <end position="197"/>
    </location>
</feature>
<dbReference type="Proteomes" id="UP000756132">
    <property type="component" value="Chromosome 5"/>
</dbReference>